<sequence length="526" mass="55048">MAHGSARSERDGWMDDNTRGLSLAAAADWDEAAEAFAAAADVLARRAPDVSSHDALALILGNLAQACFRAGRTEDALLHAQRSCALRVALAGEDAMPVARERMDLAVMLGALGRLDEAQALMQRAISAVERHVGDEDARLVVMLENAARLALAAGVPANAEPLLLRLHALLDAHGMSTDRADRLLAMVSAVRSRADANRAETSRIAAVRAEVMQAEAMQAEAAREEVARTEEVAVYAHASIDEQASEAEWDDQPLRDAVAITDVLLRTTPSGVIAIQEPVNHDAEILAAFETVVDTPVEPMIDLVDDLPTAAVDIALDLADDFGLPPEDNGAPSMGLGFTIEHGLGASDTSAPVLDASTDLMGLELDDALADSLVDVPTHRPALELEEAAPSRIEAFEPAPVVSEPLSPLNAPLRPPMRHVEPAPAHGFGPPPAALVTPGARMEPASAPAPMPPTARDMTRAQDAQNAADADEASAHAAHRAGRTGRTPLSDRHPNEAGGKSTGLIGAGIGAALAVGGAVWYFLLR</sequence>
<name>A0A6M4IJ65_9BACT</name>
<dbReference type="RefSeq" id="WP_171224088.1">
    <property type="nucleotide sequence ID" value="NZ_CP053085.1"/>
</dbReference>
<proteinExistence type="predicted"/>
<dbReference type="SUPFAM" id="SSF48452">
    <property type="entry name" value="TPR-like"/>
    <property type="match status" value="1"/>
</dbReference>
<feature type="transmembrane region" description="Helical" evidence="3">
    <location>
        <begin position="505"/>
        <end position="525"/>
    </location>
</feature>
<keyword evidence="3" id="KW-0472">Membrane</keyword>
<keyword evidence="3" id="KW-0812">Transmembrane</keyword>
<evidence type="ECO:0000313" key="5">
    <source>
        <dbReference type="Proteomes" id="UP000500938"/>
    </source>
</evidence>
<keyword evidence="1" id="KW-0175">Coiled coil</keyword>
<organism evidence="4 5">
    <name type="scientific">Gemmatimonas groenlandica</name>
    <dbReference type="NCBI Taxonomy" id="2732249"/>
    <lineage>
        <taxon>Bacteria</taxon>
        <taxon>Pseudomonadati</taxon>
        <taxon>Gemmatimonadota</taxon>
        <taxon>Gemmatimonadia</taxon>
        <taxon>Gemmatimonadales</taxon>
        <taxon>Gemmatimonadaceae</taxon>
        <taxon>Gemmatimonas</taxon>
    </lineage>
</organism>
<dbReference type="AlphaFoldDB" id="A0A6M4IJ65"/>
<accession>A0A6M4IJ65</accession>
<feature type="coiled-coil region" evidence="1">
    <location>
        <begin position="205"/>
        <end position="233"/>
    </location>
</feature>
<dbReference type="Proteomes" id="UP000500938">
    <property type="component" value="Chromosome"/>
</dbReference>
<evidence type="ECO:0000256" key="1">
    <source>
        <dbReference type="SAM" id="Coils"/>
    </source>
</evidence>
<dbReference type="Gene3D" id="1.25.40.10">
    <property type="entry name" value="Tetratricopeptide repeat domain"/>
    <property type="match status" value="1"/>
</dbReference>
<evidence type="ECO:0000256" key="3">
    <source>
        <dbReference type="SAM" id="Phobius"/>
    </source>
</evidence>
<keyword evidence="5" id="KW-1185">Reference proteome</keyword>
<evidence type="ECO:0000313" key="4">
    <source>
        <dbReference type="EMBL" id="QJR34660.1"/>
    </source>
</evidence>
<dbReference type="InterPro" id="IPR011990">
    <property type="entry name" value="TPR-like_helical_dom_sf"/>
</dbReference>
<dbReference type="EMBL" id="CP053085">
    <property type="protein sequence ID" value="QJR34660.1"/>
    <property type="molecule type" value="Genomic_DNA"/>
</dbReference>
<reference evidence="4 5" key="1">
    <citation type="submission" date="2020-05" db="EMBL/GenBank/DDBJ databases">
        <title>Complete genome sequence of Gemmatimonas greenlandica TET16.</title>
        <authorList>
            <person name="Zeng Y."/>
        </authorList>
    </citation>
    <scope>NUCLEOTIDE SEQUENCE [LARGE SCALE GENOMIC DNA]</scope>
    <source>
        <strain evidence="4 5">TET16</strain>
    </source>
</reference>
<protein>
    <submittedName>
        <fullName evidence="4">Tetratricopeptide repeat protein</fullName>
    </submittedName>
</protein>
<feature type="region of interest" description="Disordered" evidence="2">
    <location>
        <begin position="443"/>
        <end position="500"/>
    </location>
</feature>
<dbReference type="KEGG" id="ggr:HKW67_03570"/>
<keyword evidence="3" id="KW-1133">Transmembrane helix</keyword>
<gene>
    <name evidence="4" type="ORF">HKW67_03570</name>
</gene>
<evidence type="ECO:0000256" key="2">
    <source>
        <dbReference type="SAM" id="MobiDB-lite"/>
    </source>
</evidence>